<dbReference type="SMART" id="SM00450">
    <property type="entry name" value="RHOD"/>
    <property type="match status" value="1"/>
</dbReference>
<feature type="domain" description="Rhodanese" evidence="1">
    <location>
        <begin position="38"/>
        <end position="121"/>
    </location>
</feature>
<dbReference type="RefSeq" id="WP_035327690.1">
    <property type="nucleotide sequence ID" value="NZ_CP015125.1"/>
</dbReference>
<sequence length="121" mass="13642">MKITLIPISFLSLLFGDKLQQSDAITILDRDAFKSAIATPGVQLIDVRTANEYSSGHIAKAQNIDYFKTSEFTTKVNKLDKDKPVYLYCRSGNRSQRAAAKLDSLGFKIIFDLEDGYNNWK</sequence>
<dbReference type="KEGG" id="ddo:I597_1351"/>
<organism evidence="2 3">
    <name type="scientific">Dokdonia donghaensis DSW-1</name>
    <dbReference type="NCBI Taxonomy" id="1300343"/>
    <lineage>
        <taxon>Bacteria</taxon>
        <taxon>Pseudomonadati</taxon>
        <taxon>Bacteroidota</taxon>
        <taxon>Flavobacteriia</taxon>
        <taxon>Flavobacteriales</taxon>
        <taxon>Flavobacteriaceae</taxon>
        <taxon>Dokdonia</taxon>
    </lineage>
</organism>
<dbReference type="PANTHER" id="PTHR45431">
    <property type="entry name" value="RHODANESE-LIKE DOMAIN-CONTAINING PROTEIN 15, CHLOROPLASTIC"/>
    <property type="match status" value="1"/>
</dbReference>
<evidence type="ECO:0000313" key="3">
    <source>
        <dbReference type="Proteomes" id="UP000030140"/>
    </source>
</evidence>
<dbReference type="PATRIC" id="fig|1300343.5.peg.1361"/>
<dbReference type="Proteomes" id="UP000030140">
    <property type="component" value="Unassembled WGS sequence"/>
</dbReference>
<accession>A0A0A2GYY6</accession>
<dbReference type="InterPro" id="IPR001763">
    <property type="entry name" value="Rhodanese-like_dom"/>
</dbReference>
<dbReference type="AlphaFoldDB" id="A0A0A2GYY6"/>
<evidence type="ECO:0000313" key="2">
    <source>
        <dbReference type="EMBL" id="KGO07551.1"/>
    </source>
</evidence>
<dbReference type="InterPro" id="IPR052367">
    <property type="entry name" value="Thiosulfate_ST/Rhodanese-like"/>
</dbReference>
<reference evidence="2 3" key="1">
    <citation type="submission" date="2014-10" db="EMBL/GenBank/DDBJ databases">
        <title>Draft genome sequence of the proteorhodopsin-containing marine bacterium Dokdonia donghaensis.</title>
        <authorList>
            <person name="Gomez-Consarnau L."/>
            <person name="Gonzalez J.M."/>
            <person name="Riedel T."/>
            <person name="Jaenicke S."/>
            <person name="Wagner-Doebler I."/>
            <person name="Fuhrman J.A."/>
        </authorList>
    </citation>
    <scope>NUCLEOTIDE SEQUENCE [LARGE SCALE GENOMIC DNA]</scope>
    <source>
        <strain evidence="2 3">DSW-1</strain>
    </source>
</reference>
<dbReference type="PANTHER" id="PTHR45431:SF3">
    <property type="entry name" value="RHODANESE-LIKE DOMAIN-CONTAINING PROTEIN 15, CHLOROPLASTIC"/>
    <property type="match status" value="1"/>
</dbReference>
<dbReference type="InterPro" id="IPR036873">
    <property type="entry name" value="Rhodanese-like_dom_sf"/>
</dbReference>
<dbReference type="EMBL" id="JSAQ01000001">
    <property type="protein sequence ID" value="KGO07551.1"/>
    <property type="molecule type" value="Genomic_DNA"/>
</dbReference>
<comment type="caution">
    <text evidence="2">The sequence shown here is derived from an EMBL/GenBank/DDBJ whole genome shotgun (WGS) entry which is preliminary data.</text>
</comment>
<proteinExistence type="predicted"/>
<dbReference type="CDD" id="cd00158">
    <property type="entry name" value="RHOD"/>
    <property type="match status" value="1"/>
</dbReference>
<gene>
    <name evidence="2" type="ORF">NV36_12365</name>
</gene>
<dbReference type="Gene3D" id="3.40.250.10">
    <property type="entry name" value="Rhodanese-like domain"/>
    <property type="match status" value="1"/>
</dbReference>
<dbReference type="PROSITE" id="PS50206">
    <property type="entry name" value="RHODANESE_3"/>
    <property type="match status" value="1"/>
</dbReference>
<dbReference type="OrthoDB" id="9808735at2"/>
<protein>
    <submittedName>
        <fullName evidence="2">Rhodanese</fullName>
    </submittedName>
</protein>
<evidence type="ECO:0000259" key="1">
    <source>
        <dbReference type="PROSITE" id="PS50206"/>
    </source>
</evidence>
<dbReference type="Pfam" id="PF00581">
    <property type="entry name" value="Rhodanese"/>
    <property type="match status" value="1"/>
</dbReference>
<dbReference type="SUPFAM" id="SSF52821">
    <property type="entry name" value="Rhodanese/Cell cycle control phosphatase"/>
    <property type="match status" value="1"/>
</dbReference>
<name>A0A0A2GYY6_9FLAO</name>
<keyword evidence="3" id="KW-1185">Reference proteome</keyword>